<dbReference type="InterPro" id="IPR036770">
    <property type="entry name" value="Ankyrin_rpt-contain_sf"/>
</dbReference>
<dbReference type="Gene3D" id="1.25.40.20">
    <property type="entry name" value="Ankyrin repeat-containing domain"/>
    <property type="match status" value="3"/>
</dbReference>
<dbReference type="SMART" id="SM00248">
    <property type="entry name" value="ANK"/>
    <property type="match status" value="9"/>
</dbReference>
<organism evidence="5 6">
    <name type="scientific">Astrephomene gubernaculifera</name>
    <dbReference type="NCBI Taxonomy" id="47775"/>
    <lineage>
        <taxon>Eukaryota</taxon>
        <taxon>Viridiplantae</taxon>
        <taxon>Chlorophyta</taxon>
        <taxon>core chlorophytes</taxon>
        <taxon>Chlorophyceae</taxon>
        <taxon>CS clade</taxon>
        <taxon>Chlamydomonadales</taxon>
        <taxon>Astrephomenaceae</taxon>
        <taxon>Astrephomene</taxon>
    </lineage>
</organism>
<dbReference type="Pfam" id="PF12796">
    <property type="entry name" value="Ank_2"/>
    <property type="match status" value="3"/>
</dbReference>
<dbReference type="PROSITE" id="PS50088">
    <property type="entry name" value="ANK_REPEAT"/>
    <property type="match status" value="6"/>
</dbReference>
<keyword evidence="2 3" id="KW-0040">ANK repeat</keyword>
<dbReference type="InterPro" id="IPR036537">
    <property type="entry name" value="Adaptor_Cbl_N_dom_sf"/>
</dbReference>
<feature type="repeat" description="ANK" evidence="3">
    <location>
        <begin position="1346"/>
        <end position="1378"/>
    </location>
</feature>
<dbReference type="EMBL" id="BMAR01000045">
    <property type="protein sequence ID" value="GFR51072.1"/>
    <property type="molecule type" value="Genomic_DNA"/>
</dbReference>
<reference evidence="5 6" key="1">
    <citation type="journal article" date="2021" name="Sci. Rep.">
        <title>Genome sequencing of the multicellular alga Astrephomene provides insights into convergent evolution of germ-soma differentiation.</title>
        <authorList>
            <person name="Yamashita S."/>
            <person name="Yamamoto K."/>
            <person name="Matsuzaki R."/>
            <person name="Suzuki S."/>
            <person name="Yamaguchi H."/>
            <person name="Hirooka S."/>
            <person name="Minakuchi Y."/>
            <person name="Miyagishima S."/>
            <person name="Kawachi M."/>
            <person name="Toyoda A."/>
            <person name="Nozaki H."/>
        </authorList>
    </citation>
    <scope>NUCLEOTIDE SEQUENCE [LARGE SCALE GENOMIC DNA]</scope>
    <source>
        <strain evidence="5 6">NIES-4017</strain>
    </source>
</reference>
<feature type="region of interest" description="Disordered" evidence="4">
    <location>
        <begin position="245"/>
        <end position="265"/>
    </location>
</feature>
<keyword evidence="1" id="KW-0677">Repeat</keyword>
<dbReference type="InterPro" id="IPR002110">
    <property type="entry name" value="Ankyrin_rpt"/>
</dbReference>
<proteinExistence type="predicted"/>
<dbReference type="PANTHER" id="PTHR24198">
    <property type="entry name" value="ANKYRIN REPEAT AND PROTEIN KINASE DOMAIN-CONTAINING PROTEIN"/>
    <property type="match status" value="1"/>
</dbReference>
<feature type="repeat" description="ANK" evidence="3">
    <location>
        <begin position="1478"/>
        <end position="1510"/>
    </location>
</feature>
<dbReference type="SUPFAM" id="SSF52540">
    <property type="entry name" value="P-loop containing nucleoside triphosphate hydrolases"/>
    <property type="match status" value="1"/>
</dbReference>
<evidence type="ECO:0000256" key="2">
    <source>
        <dbReference type="ARBA" id="ARBA00023043"/>
    </source>
</evidence>
<keyword evidence="6" id="KW-1185">Reference proteome</keyword>
<feature type="region of interest" description="Disordered" evidence="4">
    <location>
        <begin position="194"/>
        <end position="232"/>
    </location>
</feature>
<feature type="compositionally biased region" description="Polar residues" evidence="4">
    <location>
        <begin position="255"/>
        <end position="264"/>
    </location>
</feature>
<evidence type="ECO:0000256" key="3">
    <source>
        <dbReference type="PROSITE-ProRule" id="PRU00023"/>
    </source>
</evidence>
<accession>A0AAD3E236</accession>
<dbReference type="GO" id="GO:0007166">
    <property type="term" value="P:cell surface receptor signaling pathway"/>
    <property type="evidence" value="ECO:0007669"/>
    <property type="project" value="InterPro"/>
</dbReference>
<name>A0AAD3E236_9CHLO</name>
<evidence type="ECO:0000313" key="6">
    <source>
        <dbReference type="Proteomes" id="UP001054857"/>
    </source>
</evidence>
<protein>
    <submittedName>
        <fullName evidence="5">Uncharacterized protein</fullName>
    </submittedName>
</protein>
<gene>
    <name evidence="5" type="ORF">Agub_g13396</name>
</gene>
<dbReference type="Gene3D" id="3.40.50.300">
    <property type="entry name" value="P-loop containing nucleotide triphosphate hydrolases"/>
    <property type="match status" value="1"/>
</dbReference>
<feature type="region of interest" description="Disordered" evidence="4">
    <location>
        <begin position="147"/>
        <end position="178"/>
    </location>
</feature>
<dbReference type="Gene3D" id="1.20.930.20">
    <property type="entry name" value="Adaptor protein Cbl, N-terminal domain"/>
    <property type="match status" value="1"/>
</dbReference>
<evidence type="ECO:0000256" key="4">
    <source>
        <dbReference type="SAM" id="MobiDB-lite"/>
    </source>
</evidence>
<dbReference type="Proteomes" id="UP001054857">
    <property type="component" value="Unassembled WGS sequence"/>
</dbReference>
<feature type="repeat" description="ANK" evidence="3">
    <location>
        <begin position="1313"/>
        <end position="1345"/>
    </location>
</feature>
<sequence>MGNSYSAKGPAPSLPAQGTICNEWTSKEKRQWLENYDFTQRYREALSTDGHCVTAWDDRYLISMGAEPEHVAQLLAARDDMVARARVPPPQSLGAACLSRTLCCNLTCCQGKCSARVFPTPKQLSTFPPGASSAAGYASRRSAFQQLPEADRARESPLQLPPARGGKEEKLKNLAPSPTGSCIPACCGGGNSNLVWPEPQSGPQPEMRQPPTNDPDSHSPLPWTEGDNSGTEDTALQLTTTVSAPGVVPPLQEPSGEQQTSPDTSTKHWIWDALEKGVHAASGLLQAIAPMIPHPGDKAAKVLRQIFLMLDGCVTNKKNIMELAKHATVILDILDVYKFKPVDKRQMKRVVGDFVKLLEDVKEYAIKHEKSWFIWRTLRESSYREEYQDYVARLETLKGELMMLVQMDTNIMVHKDNDMFREAVRRFIESPQYTDPAAEAKKLVKELGGIDAVQKDGVKMEQVCRELGISDQLEIAMLLEVKSKLAEIELRLKISQPSSTGLPVYQRIKQPILRIFWGQVYGNESQVPWPVFFKDFPTRLKGELSNLMGGATVITELEKLLSEKAGQDAFLHAVERYDPNHSLCVYELEEAFDSEDLLPQVASIVENARLTPIGGASATAAPAGHQATTTGQPFQDGMTAPQFEWNRQLPPVPPQFTSREVEAAEIKGRLLTSGSLVLVGPEGVGKSCLAADVGRRLMREGCLPGGVRWVPLARARSAMDVKNLFCIALGIPLARPGVQERILKAIQKLAGNKGGDVPPMAALLIIDHAEDAFREPEAQEVLMGLLSEVRHEARAVRVLITSCTSLNCEDSIHQVAAPGSRGTSMQRLAPLDEYFVTGFNPAVSRSQITKLADQAVADKEVDAVAAACHNNPLALNLVTHALAAGVLSIQELPSPFGQEQQLQQHTEATDSDQIDIIVKVVLGRLLRREEFQALAQLSVFPSTFDIATATHVLGITKPKAERLLQVLQGYGLIQLQSPQQYIMQSSVKLRVAQLGDPLLLAQAEERFAVRTVQLLLELAAMYQRPNEEQLAMSMGTRHWPDLLKSFQLLNSMVCDKTPLPSPLMQSLIGAAAVPVTAIPAESNGPDVEGHASCEAQPFPVQQKAGELQLLSGPVNILAKELGMLHLLEESCQAIVQQLDDAGASDGSGKAPSPLQRLGVGDRDRLEAMALATLVTIHTDKGQLEHAQKELDRCVDKERSMFEGGHMEVPIRSAGLQQALLAAKVVVAAATERPDLQPRIPKTREEELLLQELRRDAAFDSAKIAALLADPTLNPNIQHVDGSTPLMLACKGENADIVDALLKAGADVDAASEDGVTPLHLACKMGTYRIVNSLIEAGADVNAETENGISPLFIASCEGMYEVVHTLIAAGSDIHKRDKGGWTTLMAACSAGLSGVAKRLIYEGVDIHAISKDGKTALVLAAAKGHACVVQMLLKEGACKGVYSLEGSTALLLASSNGYKDIVEMLLQAGAKHDLANSEGSTALLLASSNGYKDIVEMLLQAGAKHDLANSAITGPALVAASARGHSEVVCALMNAGADPNIEGPDGLTPLQAAEKEGNDGFVRLLLMDANRPPEVVHSIFHAPSPLFVAAACSFVDAYKLKQGFACIFVHQASASI</sequence>
<dbReference type="PROSITE" id="PS50297">
    <property type="entry name" value="ANK_REP_REGION"/>
    <property type="match status" value="6"/>
</dbReference>
<dbReference type="InterPro" id="IPR027417">
    <property type="entry name" value="P-loop_NTPase"/>
</dbReference>
<dbReference type="CDD" id="cd21037">
    <property type="entry name" value="MLKL_NTD"/>
    <property type="match status" value="1"/>
</dbReference>
<dbReference type="SUPFAM" id="SSF48403">
    <property type="entry name" value="Ankyrin repeat"/>
    <property type="match status" value="1"/>
</dbReference>
<feature type="repeat" description="ANK" evidence="3">
    <location>
        <begin position="1280"/>
        <end position="1312"/>
    </location>
</feature>
<evidence type="ECO:0000256" key="1">
    <source>
        <dbReference type="ARBA" id="ARBA00022737"/>
    </source>
</evidence>
<evidence type="ECO:0000313" key="5">
    <source>
        <dbReference type="EMBL" id="GFR51072.1"/>
    </source>
</evidence>
<feature type="repeat" description="ANK" evidence="3">
    <location>
        <begin position="1445"/>
        <end position="1477"/>
    </location>
</feature>
<dbReference type="InterPro" id="IPR059179">
    <property type="entry name" value="MLKL-like_MCAfunc"/>
</dbReference>
<feature type="repeat" description="ANK" evidence="3">
    <location>
        <begin position="1412"/>
        <end position="1437"/>
    </location>
</feature>
<comment type="caution">
    <text evidence="5">The sequence shown here is derived from an EMBL/GenBank/DDBJ whole genome shotgun (WGS) entry which is preliminary data.</text>
</comment>
<dbReference type="PANTHER" id="PTHR24198:SF165">
    <property type="entry name" value="ANKYRIN REPEAT-CONTAINING PROTEIN-RELATED"/>
    <property type="match status" value="1"/>
</dbReference>